<evidence type="ECO:0000313" key="2">
    <source>
        <dbReference type="EMBL" id="RDB29555.1"/>
    </source>
</evidence>
<comment type="caution">
    <text evidence="2">The sequence shown here is derived from an EMBL/GenBank/DDBJ whole genome shotgun (WGS) entry which is preliminary data.</text>
</comment>
<dbReference type="STRING" id="39966.A0A369KA60"/>
<organism evidence="2 3">
    <name type="scientific">Hypsizygus marmoreus</name>
    <name type="common">White beech mushroom</name>
    <name type="synonym">Agaricus marmoreus</name>
    <dbReference type="NCBI Taxonomy" id="39966"/>
    <lineage>
        <taxon>Eukaryota</taxon>
        <taxon>Fungi</taxon>
        <taxon>Dikarya</taxon>
        <taxon>Basidiomycota</taxon>
        <taxon>Agaricomycotina</taxon>
        <taxon>Agaricomycetes</taxon>
        <taxon>Agaricomycetidae</taxon>
        <taxon>Agaricales</taxon>
        <taxon>Tricholomatineae</taxon>
        <taxon>Lyophyllaceae</taxon>
        <taxon>Hypsizygus</taxon>
    </lineage>
</organism>
<dbReference type="SUPFAM" id="SSF49503">
    <property type="entry name" value="Cupredoxins"/>
    <property type="match status" value="2"/>
</dbReference>
<keyword evidence="1" id="KW-0732">Signal</keyword>
<dbReference type="InterPro" id="IPR052953">
    <property type="entry name" value="Ser-rich/MCO-related"/>
</dbReference>
<dbReference type="Proteomes" id="UP000076154">
    <property type="component" value="Unassembled WGS sequence"/>
</dbReference>
<evidence type="ECO:0008006" key="4">
    <source>
        <dbReference type="Google" id="ProtNLM"/>
    </source>
</evidence>
<evidence type="ECO:0000256" key="1">
    <source>
        <dbReference type="SAM" id="SignalP"/>
    </source>
</evidence>
<protein>
    <recommendedName>
        <fullName evidence="4">Cupredoxin</fullName>
    </recommendedName>
</protein>
<dbReference type="AlphaFoldDB" id="A0A369KA60"/>
<proteinExistence type="predicted"/>
<dbReference type="Gene3D" id="2.60.40.420">
    <property type="entry name" value="Cupredoxins - blue copper proteins"/>
    <property type="match status" value="2"/>
</dbReference>
<dbReference type="InParanoid" id="A0A369KA60"/>
<dbReference type="PANTHER" id="PTHR34883">
    <property type="entry name" value="SERINE-RICH PROTEIN, PUTATIVE-RELATED-RELATED"/>
    <property type="match status" value="1"/>
</dbReference>
<dbReference type="PANTHER" id="PTHR34883:SF4">
    <property type="entry name" value="CUPREDOXIN"/>
    <property type="match status" value="1"/>
</dbReference>
<sequence>MFAPIFSLGLVLLPFVSAVVYDVQVGGAGGKLEYSPEAISAQPGDQVVFHFNPKNHTVTQSSFANPCGLKDDGFDSGFIPVPANQTDNLPTYTITINDTQPVWVYCRQAAKTAASHCGQGMVFAVNCGFDDAPNSFSNFKKSALAVGASLAAAATETTAPPATGSATAAYGDYTIPPAPEVTPVTQTVTLGEQVWTTTYNSYPGSPAATPVSAEGQVHRVIVGGPGKLVFDPPFVAAQPRDTVVFEFRQKNHTVTQSSFADPCRKLSANGVTGFDSDFIPVPDEKTSDYPTWSIVVNDTAPIWAYCRQKTPASHCGAGMVFAVNPVETSQRNFTAFQNVAKAINGTAAAANAPAPSSTSPAGNGAVSFRIGSAGLTLALAAVFASLL</sequence>
<name>A0A369KA60_HYPMA</name>
<evidence type="ECO:0000313" key="3">
    <source>
        <dbReference type="Proteomes" id="UP000076154"/>
    </source>
</evidence>
<accession>A0A369KA60</accession>
<reference evidence="2" key="1">
    <citation type="submission" date="2018-04" db="EMBL/GenBank/DDBJ databases">
        <title>Whole genome sequencing of Hypsizygus marmoreus.</title>
        <authorList>
            <person name="Choi I.-G."/>
            <person name="Min B."/>
            <person name="Kim J.-G."/>
            <person name="Kim S."/>
            <person name="Oh Y.-L."/>
            <person name="Kong W.-S."/>
            <person name="Park H."/>
            <person name="Jeong J."/>
            <person name="Song E.-S."/>
        </authorList>
    </citation>
    <scope>NUCLEOTIDE SEQUENCE [LARGE SCALE GENOMIC DNA]</scope>
    <source>
        <strain evidence="2">51987-8</strain>
    </source>
</reference>
<keyword evidence="3" id="KW-1185">Reference proteome</keyword>
<dbReference type="InterPro" id="IPR008972">
    <property type="entry name" value="Cupredoxin"/>
</dbReference>
<dbReference type="CDD" id="cd00920">
    <property type="entry name" value="Cupredoxin"/>
    <property type="match status" value="2"/>
</dbReference>
<feature type="chain" id="PRO_5016787407" description="Cupredoxin" evidence="1">
    <location>
        <begin position="19"/>
        <end position="387"/>
    </location>
</feature>
<feature type="signal peptide" evidence="1">
    <location>
        <begin position="1"/>
        <end position="18"/>
    </location>
</feature>
<dbReference type="EMBL" id="LUEZ02000010">
    <property type="protein sequence ID" value="RDB29555.1"/>
    <property type="molecule type" value="Genomic_DNA"/>
</dbReference>
<gene>
    <name evidence="2" type="ORF">Hypma_015394</name>
</gene>
<dbReference type="OrthoDB" id="1921208at2759"/>